<keyword evidence="2" id="KW-1185">Reference proteome</keyword>
<organism evidence="1 2">
    <name type="scientific">Paenibacillus xerothermodurans</name>
    <dbReference type="NCBI Taxonomy" id="1977292"/>
    <lineage>
        <taxon>Bacteria</taxon>
        <taxon>Bacillati</taxon>
        <taxon>Bacillota</taxon>
        <taxon>Bacilli</taxon>
        <taxon>Bacillales</taxon>
        <taxon>Paenibacillaceae</taxon>
        <taxon>Paenibacillus</taxon>
    </lineage>
</organism>
<dbReference type="AlphaFoldDB" id="A0A2W1NMJ8"/>
<gene>
    <name evidence="1" type="ORF">CBW46_010935</name>
</gene>
<dbReference type="RefSeq" id="WP_089200057.1">
    <property type="nucleotide sequence ID" value="NZ_NHRJ02000005.1"/>
</dbReference>
<dbReference type="Proteomes" id="UP000214746">
    <property type="component" value="Unassembled WGS sequence"/>
</dbReference>
<sequence>MLLPTSHMHKPAGSHGVVIASLMLWLAAFAPDRAYAAASVPPPPSTIHVDNSSPDTQDQVTVTRLRSGDVVKVYADAGASMPLGIATVAGGSSSATVDVGQLGSASGHIFVTGTQPSYSESRRIVKSFSAEPTSLPLLLAPSALLALGQVSITNAFNGTGDSVLVTGVRAGDIMRVYTSERAAAPIAQATVHAGQDSAVASLPQLGAGEGTVYVSVTSPPLLESARVAKHYSQEPVTASPFPRHYHCDQ</sequence>
<comment type="caution">
    <text evidence="1">The sequence shown here is derived from an EMBL/GenBank/DDBJ whole genome shotgun (WGS) entry which is preliminary data.</text>
</comment>
<name>A0A2W1NMJ8_PAEXE</name>
<evidence type="ECO:0000313" key="2">
    <source>
        <dbReference type="Proteomes" id="UP000214746"/>
    </source>
</evidence>
<proteinExistence type="predicted"/>
<evidence type="ECO:0000313" key="1">
    <source>
        <dbReference type="EMBL" id="PZE20685.1"/>
    </source>
</evidence>
<dbReference type="OrthoDB" id="1489161at2"/>
<protein>
    <submittedName>
        <fullName evidence="1">Uncharacterized protein</fullName>
    </submittedName>
</protein>
<reference evidence="1" key="1">
    <citation type="submission" date="2018-06" db="EMBL/GenBank/DDBJ databases">
        <title>Paenibacillus xerothermodurans sp. nov. an extremely dry heat resistant spore forming bacterium isolated from the soil of Cape Canaveral, Florida.</title>
        <authorList>
            <person name="Seuylemezian A."/>
            <person name="Kaur N."/>
            <person name="Patil P."/>
            <person name="Patil P."/>
            <person name="Mayilraj S."/>
            <person name="Vaishampayan P."/>
        </authorList>
    </citation>
    <scope>NUCLEOTIDE SEQUENCE [LARGE SCALE GENOMIC DNA]</scope>
    <source>
        <strain evidence="1">ATCC 27380</strain>
    </source>
</reference>
<dbReference type="EMBL" id="NHRJ02000005">
    <property type="protein sequence ID" value="PZE20685.1"/>
    <property type="molecule type" value="Genomic_DNA"/>
</dbReference>
<accession>A0A2W1NMJ8</accession>